<gene>
    <name evidence="1" type="ORF">HMPREF9423_0606</name>
</gene>
<evidence type="ECO:0000313" key="2">
    <source>
        <dbReference type="Proteomes" id="UP000002815"/>
    </source>
</evidence>
<evidence type="ECO:0000313" key="1">
    <source>
        <dbReference type="EMBL" id="EFX36962.1"/>
    </source>
</evidence>
<dbReference type="EMBL" id="AEVD01000005">
    <property type="protein sequence ID" value="EFX36962.1"/>
    <property type="molecule type" value="Genomic_DNA"/>
</dbReference>
<dbReference type="AlphaFoldDB" id="E8JZE3"/>
<proteinExistence type="predicted"/>
<dbReference type="Proteomes" id="UP000002815">
    <property type="component" value="Unassembled WGS sequence"/>
</dbReference>
<sequence length="53" mass="5944">MDGESFIELAVHMEHIAFAHDIAFAHCNRGRMAHRPGWFGDGMGKYGLASRKL</sequence>
<dbReference type="HOGENOM" id="CLU_3066702_0_0_9"/>
<keyword evidence="2" id="KW-1185">Reference proteome</keyword>
<accession>E8JZE3</accession>
<organism evidence="1 2">
    <name type="scientific">Streptococcus infantis ATCC 700779</name>
    <dbReference type="NCBI Taxonomy" id="889204"/>
    <lineage>
        <taxon>Bacteria</taxon>
        <taxon>Bacillati</taxon>
        <taxon>Bacillota</taxon>
        <taxon>Bacilli</taxon>
        <taxon>Lactobacillales</taxon>
        <taxon>Streptococcaceae</taxon>
        <taxon>Streptococcus</taxon>
    </lineage>
</organism>
<name>E8JZE3_9STRE</name>
<comment type="caution">
    <text evidence="1">The sequence shown here is derived from an EMBL/GenBank/DDBJ whole genome shotgun (WGS) entry which is preliminary data.</text>
</comment>
<protein>
    <submittedName>
        <fullName evidence="1">Uncharacterized protein</fullName>
    </submittedName>
</protein>
<reference evidence="1 2" key="1">
    <citation type="submission" date="2010-12" db="EMBL/GenBank/DDBJ databases">
        <authorList>
            <person name="Muzny D."/>
            <person name="Qin X."/>
            <person name="Deng J."/>
            <person name="Jiang H."/>
            <person name="Liu Y."/>
            <person name="Qu J."/>
            <person name="Song X.-Z."/>
            <person name="Zhang L."/>
            <person name="Thornton R."/>
            <person name="Coyle M."/>
            <person name="Francisco L."/>
            <person name="Jackson L."/>
            <person name="Javaid M."/>
            <person name="Korchina V."/>
            <person name="Kovar C."/>
            <person name="Mata R."/>
            <person name="Mathew T."/>
            <person name="Ngo R."/>
            <person name="Nguyen L."/>
            <person name="Nguyen N."/>
            <person name="Okwuonu G."/>
            <person name="Ongeri F."/>
            <person name="Pham C."/>
            <person name="Simmons D."/>
            <person name="Wilczek-Boney K."/>
            <person name="Hale W."/>
            <person name="Jakkamsetti A."/>
            <person name="Pham P."/>
            <person name="Ruth R."/>
            <person name="San Lucas F."/>
            <person name="Warren J."/>
            <person name="Zhang J."/>
            <person name="Zhao Z."/>
            <person name="Zhou C."/>
            <person name="Zhu D."/>
            <person name="Lee S."/>
            <person name="Bess C."/>
            <person name="Blankenburg K."/>
            <person name="Forbes L."/>
            <person name="Fu Q."/>
            <person name="Gubbala S."/>
            <person name="Hirani K."/>
            <person name="Jayaseelan J.C."/>
            <person name="Lara F."/>
            <person name="Munidasa M."/>
            <person name="Palculict T."/>
            <person name="Patil S."/>
            <person name="Pu L.-L."/>
            <person name="Saada N."/>
            <person name="Tang L."/>
            <person name="Weissenberger G."/>
            <person name="Zhu Y."/>
            <person name="Hemphill L."/>
            <person name="Shang Y."/>
            <person name="Youmans B."/>
            <person name="Ayvaz T."/>
            <person name="Ross M."/>
            <person name="Santibanez J."/>
            <person name="Aqrawi P."/>
            <person name="Gross S."/>
            <person name="Joshi V."/>
            <person name="Fowler G."/>
            <person name="Nazareth L."/>
            <person name="Reid J."/>
            <person name="Worley K."/>
            <person name="Petrosino J."/>
            <person name="Highlander S."/>
            <person name="Gibbs R."/>
        </authorList>
    </citation>
    <scope>NUCLEOTIDE SEQUENCE [LARGE SCALE GENOMIC DNA]</scope>
    <source>
        <strain evidence="1 2">ATCC 700779</strain>
    </source>
</reference>